<dbReference type="InterPro" id="IPR020904">
    <property type="entry name" value="Sc_DH/Rdtase_CS"/>
</dbReference>
<gene>
    <name evidence="3" type="ORF">I0K15_01710</name>
</gene>
<dbReference type="PROSITE" id="PS00061">
    <property type="entry name" value="ADH_SHORT"/>
    <property type="match status" value="1"/>
</dbReference>
<comment type="similarity">
    <text evidence="1 2">Belongs to the short-chain dehydrogenases/reductases (SDR) family.</text>
</comment>
<protein>
    <submittedName>
        <fullName evidence="3">SDR family oxidoreductase</fullName>
    </submittedName>
</protein>
<dbReference type="InterPro" id="IPR006311">
    <property type="entry name" value="TAT_signal"/>
</dbReference>
<evidence type="ECO:0000313" key="4">
    <source>
        <dbReference type="Proteomes" id="UP000594800"/>
    </source>
</evidence>
<proteinExistence type="inferred from homology"/>
<dbReference type="InterPro" id="IPR036291">
    <property type="entry name" value="NAD(P)-bd_dom_sf"/>
</dbReference>
<accession>A0A7S9LSN5</accession>
<evidence type="ECO:0000313" key="3">
    <source>
        <dbReference type="EMBL" id="QPH54523.1"/>
    </source>
</evidence>
<dbReference type="PRINTS" id="PR00080">
    <property type="entry name" value="SDRFAMILY"/>
</dbReference>
<dbReference type="FunFam" id="3.40.50.720:FF:000084">
    <property type="entry name" value="Short-chain dehydrogenase reductase"/>
    <property type="match status" value="1"/>
</dbReference>
<dbReference type="PRINTS" id="PR00081">
    <property type="entry name" value="GDHRDH"/>
</dbReference>
<dbReference type="AlphaFoldDB" id="A0A7S9LSN5"/>
<name>A0A7S9LSN5_9RHOB</name>
<dbReference type="PROSITE" id="PS51318">
    <property type="entry name" value="TAT"/>
    <property type="match status" value="1"/>
</dbReference>
<dbReference type="Gene3D" id="3.40.50.720">
    <property type="entry name" value="NAD(P)-binding Rossmann-like Domain"/>
    <property type="match status" value="1"/>
</dbReference>
<sequence length="327" mass="33974">MEPRPVTDETRQEPSINPTRRSLVAGGAAGLAAAMTASAATAQTSTPPARFAGRHVLITGATSGIGEVTARAFAAEGARVSFNGRRAELGERIAAEINEDPAVQAAGGGALYVQSDVRDEQQIIDFVRAAIDAHGPLHIAFNNAGVVFGNGSLTGNAPMADIDVADFDDVWATNTRGLFLSMKHEIPRMLENPPWGARGLRGVIVNNSSVSAHGGFPTITPYSTSKHGVLGLTRGGAMDYGGLGLRILGIAPGGVDTPMRRASIEAQGRDPDEAQAPNLMHRTNTSQEMAEIVMFLATDAASALNGVDLDVTGGMLTGPFAPPNRNS</sequence>
<evidence type="ECO:0000256" key="2">
    <source>
        <dbReference type="RuleBase" id="RU000363"/>
    </source>
</evidence>
<dbReference type="PANTHER" id="PTHR42820:SF1">
    <property type="entry name" value="SHORT-CHAIN DEHYDROGENASE_REDUCTASE FAMILY PROTEIN"/>
    <property type="match status" value="1"/>
</dbReference>
<dbReference type="Proteomes" id="UP000594800">
    <property type="component" value="Chromosome"/>
</dbReference>
<dbReference type="CDD" id="cd05233">
    <property type="entry name" value="SDR_c"/>
    <property type="match status" value="1"/>
</dbReference>
<keyword evidence="4" id="KW-1185">Reference proteome</keyword>
<dbReference type="InterPro" id="IPR002347">
    <property type="entry name" value="SDR_fam"/>
</dbReference>
<dbReference type="EMBL" id="CP064942">
    <property type="protein sequence ID" value="QPH54523.1"/>
    <property type="molecule type" value="Genomic_DNA"/>
</dbReference>
<dbReference type="KEGG" id="poz:I0K15_01710"/>
<evidence type="ECO:0000256" key="1">
    <source>
        <dbReference type="ARBA" id="ARBA00006484"/>
    </source>
</evidence>
<organism evidence="3 4">
    <name type="scientific">Pontivivens ytuae</name>
    <dbReference type="NCBI Taxonomy" id="2789856"/>
    <lineage>
        <taxon>Bacteria</taxon>
        <taxon>Pseudomonadati</taxon>
        <taxon>Pseudomonadota</taxon>
        <taxon>Alphaproteobacteria</taxon>
        <taxon>Rhodobacterales</taxon>
        <taxon>Paracoccaceae</taxon>
        <taxon>Pontivivens</taxon>
    </lineage>
</organism>
<dbReference type="PANTHER" id="PTHR42820">
    <property type="entry name" value="SHORT-CHAIN DEHYDROGENASE REDUCTASE"/>
    <property type="match status" value="1"/>
</dbReference>
<dbReference type="Pfam" id="PF00106">
    <property type="entry name" value="adh_short"/>
    <property type="match status" value="1"/>
</dbReference>
<dbReference type="SUPFAM" id="SSF51735">
    <property type="entry name" value="NAD(P)-binding Rossmann-fold domains"/>
    <property type="match status" value="1"/>
</dbReference>
<reference evidence="3 4" key="1">
    <citation type="submission" date="2020-11" db="EMBL/GenBank/DDBJ databases">
        <title>Description of Pontivivens ytuae sp. nov. isolated from deep sea sediment of Mariana Trench.</title>
        <authorList>
            <person name="Wang Z."/>
            <person name="Sun Q.-L."/>
            <person name="Xu X.-D."/>
            <person name="Tang Y.-Z."/>
            <person name="Zhang J."/>
        </authorList>
    </citation>
    <scope>NUCLEOTIDE SEQUENCE [LARGE SCALE GENOMIC DNA]</scope>
    <source>
        <strain evidence="3 4">MT2928</strain>
    </source>
</reference>